<dbReference type="AlphaFoldDB" id="A0A3R8HNA8"/>
<dbReference type="InterPro" id="IPR050678">
    <property type="entry name" value="DNA_Partitioning_ATPase"/>
</dbReference>
<dbReference type="InterPro" id="IPR002586">
    <property type="entry name" value="CobQ/CobB/MinD/ParA_Nub-bd_dom"/>
</dbReference>
<name>A0A3R8HNA8_PREIN</name>
<dbReference type="CDD" id="cd02042">
    <property type="entry name" value="ParAB_family"/>
    <property type="match status" value="1"/>
</dbReference>
<keyword evidence="3" id="KW-1185">Reference proteome</keyword>
<evidence type="ECO:0000259" key="1">
    <source>
        <dbReference type="Pfam" id="PF01656"/>
    </source>
</evidence>
<feature type="domain" description="CobQ/CobB/MinD/ParA nucleotide binding" evidence="1">
    <location>
        <begin position="8"/>
        <end position="214"/>
    </location>
</feature>
<evidence type="ECO:0000313" key="2">
    <source>
        <dbReference type="EMBL" id="RRF86598.1"/>
    </source>
</evidence>
<dbReference type="Gene3D" id="3.40.50.300">
    <property type="entry name" value="P-loop containing nucleotide triphosphate hydrolases"/>
    <property type="match status" value="1"/>
</dbReference>
<dbReference type="RefSeq" id="WP_124140368.1">
    <property type="nucleotide sequence ID" value="NZ_QXEM01000026.1"/>
</dbReference>
<gene>
    <name evidence="2" type="ORF">D2S45_10285</name>
</gene>
<evidence type="ECO:0000313" key="3">
    <source>
        <dbReference type="Proteomes" id="UP000283868"/>
    </source>
</evidence>
<dbReference type="PANTHER" id="PTHR13696">
    <property type="entry name" value="P-LOOP CONTAINING NUCLEOSIDE TRIPHOSPHATE HYDROLASE"/>
    <property type="match status" value="1"/>
</dbReference>
<dbReference type="InterPro" id="IPR027417">
    <property type="entry name" value="P-loop_NTPase"/>
</dbReference>
<dbReference type="Proteomes" id="UP000283868">
    <property type="component" value="Unassembled WGS sequence"/>
</dbReference>
<protein>
    <submittedName>
        <fullName evidence="2">ParA family protein</fullName>
    </submittedName>
</protein>
<proteinExistence type="predicted"/>
<comment type="caution">
    <text evidence="2">The sequence shown here is derived from an EMBL/GenBank/DDBJ whole genome shotgun (WGS) entry which is preliminary data.</text>
</comment>
<accession>A0A3R8HNA8</accession>
<sequence>MEKKPIFIAFSTQKGGVGKTTFMVLAASYLHYVLGYHVIVVDCDYPQFSINEMRKRVVKGLERNQSLQELAIEQFSRLQKPAYAILCTSPETAIDMVQGFMEKQESTTDFVFFDLPGTINNDGVVSTLSEMDYIFTPISADRISLESTLSFASVIKTGITDNPQTDNKGIFLFWNMVDGREKTPLYAMYETVIAELGLPLLHTAIPNTTRYKKEATDNGATLFRSTIFPASRTLLRGSRLKELMEEILTIVKPNAYGREE</sequence>
<dbReference type="SUPFAM" id="SSF52540">
    <property type="entry name" value="P-loop containing nucleoside triphosphate hydrolases"/>
    <property type="match status" value="1"/>
</dbReference>
<dbReference type="Pfam" id="PF01656">
    <property type="entry name" value="CbiA"/>
    <property type="match status" value="1"/>
</dbReference>
<dbReference type="EMBL" id="QXEN01000021">
    <property type="protein sequence ID" value="RRF86598.1"/>
    <property type="molecule type" value="Genomic_DNA"/>
</dbReference>
<organism evidence="2 3">
    <name type="scientific">Prevotella intermedia</name>
    <dbReference type="NCBI Taxonomy" id="28131"/>
    <lineage>
        <taxon>Bacteria</taxon>
        <taxon>Pseudomonadati</taxon>
        <taxon>Bacteroidota</taxon>
        <taxon>Bacteroidia</taxon>
        <taxon>Bacteroidales</taxon>
        <taxon>Prevotellaceae</taxon>
        <taxon>Prevotella</taxon>
    </lineage>
</organism>
<reference evidence="2 3" key="1">
    <citation type="submission" date="2018-08" db="EMBL/GenBank/DDBJ databases">
        <title>Comparative analysis of Prevotella intermedia strains.</title>
        <authorList>
            <person name="Moon J.-H."/>
            <person name="Lee J.-H."/>
        </authorList>
    </citation>
    <scope>NUCLEOTIDE SEQUENCE [LARGE SCALE GENOMIC DNA]</scope>
    <source>
        <strain evidence="2 3">ATCC 15033</strain>
    </source>
</reference>
<dbReference type="PANTHER" id="PTHR13696:SF52">
    <property type="entry name" value="PARA FAMILY PROTEIN CT_582"/>
    <property type="match status" value="1"/>
</dbReference>